<dbReference type="Proteomes" id="UP000295674">
    <property type="component" value="Unassembled WGS sequence"/>
</dbReference>
<keyword evidence="2" id="KW-1185">Reference proteome</keyword>
<gene>
    <name evidence="1" type="ORF">E1181_11600</name>
</gene>
<sequence>MLREAIATLHRPADDCVMIGDSLSDIQAAKTAIAMSIGYANKPHKHDRMLALNPDAIVDRIEDLIPRS</sequence>
<dbReference type="InterPro" id="IPR023214">
    <property type="entry name" value="HAD_sf"/>
</dbReference>
<evidence type="ECO:0008006" key="3">
    <source>
        <dbReference type="Google" id="ProtNLM"/>
    </source>
</evidence>
<dbReference type="InterPro" id="IPR036412">
    <property type="entry name" value="HAD-like_sf"/>
</dbReference>
<evidence type="ECO:0000313" key="1">
    <source>
        <dbReference type="EMBL" id="TDD06644.1"/>
    </source>
</evidence>
<dbReference type="OrthoDB" id="4547358at2"/>
<comment type="caution">
    <text evidence="1">The sequence shown here is derived from an EMBL/GenBank/DDBJ whole genome shotgun (WGS) entry which is preliminary data.</text>
</comment>
<reference evidence="1 2" key="1">
    <citation type="submission" date="2019-03" db="EMBL/GenBank/DDBJ databases">
        <title>Draft genome sequences of novel Actinobacteria.</title>
        <authorList>
            <person name="Sahin N."/>
            <person name="Ay H."/>
            <person name="Saygin H."/>
        </authorList>
    </citation>
    <scope>NUCLEOTIDE SEQUENCE [LARGE SCALE GENOMIC DNA]</scope>
    <source>
        <strain evidence="1 2">16K309</strain>
    </source>
</reference>
<dbReference type="Pfam" id="PF13242">
    <property type="entry name" value="Hydrolase_like"/>
    <property type="match status" value="1"/>
</dbReference>
<proteinExistence type="predicted"/>
<dbReference type="Gene3D" id="3.40.50.1000">
    <property type="entry name" value="HAD superfamily/HAD-like"/>
    <property type="match status" value="1"/>
</dbReference>
<organism evidence="1 2">
    <name type="scientific">Saccharopolyspora terrae</name>
    <dbReference type="NCBI Taxonomy" id="2530384"/>
    <lineage>
        <taxon>Bacteria</taxon>
        <taxon>Bacillati</taxon>
        <taxon>Actinomycetota</taxon>
        <taxon>Actinomycetes</taxon>
        <taxon>Pseudonocardiales</taxon>
        <taxon>Pseudonocardiaceae</taxon>
        <taxon>Saccharopolyspora</taxon>
    </lineage>
</organism>
<dbReference type="SUPFAM" id="SSF56784">
    <property type="entry name" value="HAD-like"/>
    <property type="match status" value="1"/>
</dbReference>
<protein>
    <recommendedName>
        <fullName evidence="3">HAD family hydrolase</fullName>
    </recommendedName>
</protein>
<name>A0A4R4VV65_9PSEU</name>
<dbReference type="AlphaFoldDB" id="A0A4R4VV65"/>
<dbReference type="EMBL" id="SMKS01000015">
    <property type="protein sequence ID" value="TDD06644.1"/>
    <property type="molecule type" value="Genomic_DNA"/>
</dbReference>
<evidence type="ECO:0000313" key="2">
    <source>
        <dbReference type="Proteomes" id="UP000295674"/>
    </source>
</evidence>
<accession>A0A4R4VV65</accession>